<organism evidence="1 2">
    <name type="scientific">Ruegeria atlantica</name>
    <dbReference type="NCBI Taxonomy" id="81569"/>
    <lineage>
        <taxon>Bacteria</taxon>
        <taxon>Pseudomonadati</taxon>
        <taxon>Pseudomonadota</taxon>
        <taxon>Alphaproteobacteria</taxon>
        <taxon>Rhodobacterales</taxon>
        <taxon>Roseobacteraceae</taxon>
        <taxon>Ruegeria</taxon>
    </lineage>
</organism>
<dbReference type="RefSeq" id="WP_145974952.1">
    <property type="nucleotide sequence ID" value="NZ_CYPU01000039.1"/>
</dbReference>
<accession>A0A0P1EFQ3</accession>
<name>A0A0P1EFQ3_9RHOB</name>
<evidence type="ECO:0008006" key="3">
    <source>
        <dbReference type="Google" id="ProtNLM"/>
    </source>
</evidence>
<dbReference type="Pfam" id="PF20102">
    <property type="entry name" value="DUF6492"/>
    <property type="match status" value="1"/>
</dbReference>
<reference evidence="1 2" key="1">
    <citation type="submission" date="2015-09" db="EMBL/GenBank/DDBJ databases">
        <authorList>
            <consortium name="Swine Surveillance"/>
        </authorList>
    </citation>
    <scope>NUCLEOTIDE SEQUENCE [LARGE SCALE GENOMIC DNA]</scope>
    <source>
        <strain evidence="1 2">CECT 4292</strain>
    </source>
</reference>
<dbReference type="EMBL" id="CYPU01000039">
    <property type="protein sequence ID" value="CUH48510.1"/>
    <property type="molecule type" value="Genomic_DNA"/>
</dbReference>
<evidence type="ECO:0000313" key="1">
    <source>
        <dbReference type="EMBL" id="CUH48510.1"/>
    </source>
</evidence>
<gene>
    <name evidence="1" type="ORF">RUA4292_02690</name>
</gene>
<protein>
    <recommendedName>
        <fullName evidence="3">Glycosyl transferase family 2</fullName>
    </recommendedName>
</protein>
<dbReference type="InterPro" id="IPR045499">
    <property type="entry name" value="DUF6492"/>
</dbReference>
<dbReference type="Proteomes" id="UP000050783">
    <property type="component" value="Unassembled WGS sequence"/>
</dbReference>
<dbReference type="OrthoDB" id="7068290at2"/>
<dbReference type="GeneID" id="55493886"/>
<evidence type="ECO:0000313" key="2">
    <source>
        <dbReference type="Proteomes" id="UP000050783"/>
    </source>
</evidence>
<dbReference type="AlphaFoldDB" id="A0A0P1EFQ3"/>
<sequence>MITFVTVVHHRDLALLALQAKSMAQFVDRETTSKIIVVVNDQQEHHMRSGLEEMLPNYGPLSGIVTFLSGDDLFMKSWAGFSGLKSRYINRLQVHRHRGWRGNNGYRIQQAIKLAAGRVSPTEQIVILDAKNLFVSPLTNRDFFSFGNRPLTSFQPIVEGIHENWLVESLNVLSMNKRTSDIPETTKFVTPFPVTKEILSAVCRDVEAKNGALEVLFASRKRPSEFMLINAWAIDNFGSPRSVFGEEKRRHVGYWPDGGKVGFSEMMSAIDDPNTLTIAVHYKALKLLSNRELDRLALALEKKNFGSQAEILSLLNDVKS</sequence>
<proteinExistence type="predicted"/>